<dbReference type="OrthoDB" id="2382288at2"/>
<evidence type="ECO:0000256" key="1">
    <source>
        <dbReference type="SAM" id="MobiDB-lite"/>
    </source>
</evidence>
<feature type="compositionally biased region" description="Basic and acidic residues" evidence="1">
    <location>
        <begin position="22"/>
        <end position="35"/>
    </location>
</feature>
<protein>
    <submittedName>
        <fullName evidence="2">Uncharacterized protein</fullName>
    </submittedName>
</protein>
<dbReference type="Proteomes" id="UP000236151">
    <property type="component" value="Unassembled WGS sequence"/>
</dbReference>
<proteinExistence type="predicted"/>
<organism evidence="2 3">
    <name type="scientific">Clostridium thermosuccinogenes</name>
    <dbReference type="NCBI Taxonomy" id="84032"/>
    <lineage>
        <taxon>Bacteria</taxon>
        <taxon>Bacillati</taxon>
        <taxon>Bacillota</taxon>
        <taxon>Clostridia</taxon>
        <taxon>Eubacteriales</taxon>
        <taxon>Clostridiaceae</taxon>
        <taxon>Clostridium</taxon>
    </lineage>
</organism>
<keyword evidence="3" id="KW-1185">Reference proteome</keyword>
<sequence length="63" mass="7248">MSKDIFRNKKDFARAEFATEIPEHKGHPVPREVKSQKAQLESFGAPGMVERKDKKVKMGHKLK</sequence>
<feature type="region of interest" description="Disordered" evidence="1">
    <location>
        <begin position="22"/>
        <end position="63"/>
    </location>
</feature>
<name>A0A2K2F629_9CLOT</name>
<dbReference type="AlphaFoldDB" id="A0A2K2F629"/>
<gene>
    <name evidence="2" type="ORF">CDQ84_00620</name>
</gene>
<evidence type="ECO:0000313" key="3">
    <source>
        <dbReference type="Proteomes" id="UP000236151"/>
    </source>
</evidence>
<comment type="caution">
    <text evidence="2">The sequence shown here is derived from an EMBL/GenBank/DDBJ whole genome shotgun (WGS) entry which is preliminary data.</text>
</comment>
<dbReference type="RefSeq" id="WP_103079774.1">
    <property type="nucleotide sequence ID" value="NZ_CP021850.1"/>
</dbReference>
<dbReference type="EMBL" id="NIOJ01000001">
    <property type="protein sequence ID" value="PNU01545.1"/>
    <property type="molecule type" value="Genomic_DNA"/>
</dbReference>
<feature type="compositionally biased region" description="Basic residues" evidence="1">
    <location>
        <begin position="54"/>
        <end position="63"/>
    </location>
</feature>
<accession>A0A2K2F629</accession>
<reference evidence="2 3" key="1">
    <citation type="submission" date="2017-06" db="EMBL/GenBank/DDBJ databases">
        <title>Investigating the central metabolism of Clostridium thermosuccinogenes.</title>
        <authorList>
            <person name="Koendjbiharie J.G."/>
            <person name="van Kranenburg R."/>
        </authorList>
    </citation>
    <scope>NUCLEOTIDE SEQUENCE [LARGE SCALE GENOMIC DNA]</scope>
    <source>
        <strain evidence="2 3">DSM 5806</strain>
    </source>
</reference>
<evidence type="ECO:0000313" key="2">
    <source>
        <dbReference type="EMBL" id="PNU01545.1"/>
    </source>
</evidence>
<dbReference type="KEGG" id="cthd:CDO33_16610"/>